<dbReference type="FunFam" id="3.40.50.300:FF:000225">
    <property type="entry name" value="Thymidylate kinase"/>
    <property type="match status" value="1"/>
</dbReference>
<keyword evidence="6 12" id="KW-0547">Nucleotide-binding</keyword>
<comment type="caution">
    <text evidence="14">The sequence shown here is derived from an EMBL/GenBank/DDBJ whole genome shotgun (WGS) entry which is preliminary data.</text>
</comment>
<dbReference type="PANTHER" id="PTHR10344">
    <property type="entry name" value="THYMIDYLATE KINASE"/>
    <property type="match status" value="1"/>
</dbReference>
<evidence type="ECO:0000313" key="14">
    <source>
        <dbReference type="EMBL" id="GLI22063.1"/>
    </source>
</evidence>
<comment type="catalytic activity">
    <reaction evidence="10 12">
        <text>dTMP + ATP = dTDP + ADP</text>
        <dbReference type="Rhea" id="RHEA:13517"/>
        <dbReference type="ChEBI" id="CHEBI:30616"/>
        <dbReference type="ChEBI" id="CHEBI:58369"/>
        <dbReference type="ChEBI" id="CHEBI:63528"/>
        <dbReference type="ChEBI" id="CHEBI:456216"/>
        <dbReference type="EC" id="2.7.4.9"/>
    </reaction>
</comment>
<dbReference type="SUPFAM" id="SSF52540">
    <property type="entry name" value="P-loop containing nucleoside triphosphate hydrolases"/>
    <property type="match status" value="1"/>
</dbReference>
<dbReference type="GeneID" id="95762525"/>
<evidence type="ECO:0000256" key="5">
    <source>
        <dbReference type="ARBA" id="ARBA00022727"/>
    </source>
</evidence>
<comment type="similarity">
    <text evidence="1 12">Belongs to the thymidylate kinase family.</text>
</comment>
<dbReference type="NCBIfam" id="TIGR00041">
    <property type="entry name" value="DTMP_kinase"/>
    <property type="match status" value="1"/>
</dbReference>
<dbReference type="HAMAP" id="MF_00165">
    <property type="entry name" value="Thymidylate_kinase"/>
    <property type="match status" value="1"/>
</dbReference>
<evidence type="ECO:0000256" key="8">
    <source>
        <dbReference type="ARBA" id="ARBA00022840"/>
    </source>
</evidence>
<dbReference type="InterPro" id="IPR018094">
    <property type="entry name" value="Thymidylate_kinase"/>
</dbReference>
<dbReference type="GO" id="GO:0006235">
    <property type="term" value="P:dTTP biosynthetic process"/>
    <property type="evidence" value="ECO:0007669"/>
    <property type="project" value="UniProtKB-UniRule"/>
</dbReference>
<evidence type="ECO:0000313" key="17">
    <source>
        <dbReference type="Proteomes" id="UP001245370"/>
    </source>
</evidence>
<evidence type="ECO:0000256" key="6">
    <source>
        <dbReference type="ARBA" id="ARBA00022741"/>
    </source>
</evidence>
<evidence type="ECO:0000256" key="12">
    <source>
        <dbReference type="HAMAP-Rule" id="MF_00165"/>
    </source>
</evidence>
<accession>A0A9W6CGN0</accession>
<keyword evidence="5 12" id="KW-0545">Nucleotide biosynthesis</keyword>
<evidence type="ECO:0000313" key="15">
    <source>
        <dbReference type="EMBL" id="MDR6332189.1"/>
    </source>
</evidence>
<keyword evidence="4 12" id="KW-0808">Transferase</keyword>
<dbReference type="Proteomes" id="UP001245370">
    <property type="component" value="Unassembled WGS sequence"/>
</dbReference>
<feature type="domain" description="Thymidylate kinase-like" evidence="13">
    <location>
        <begin position="8"/>
        <end position="200"/>
    </location>
</feature>
<sequence>MSGRFITLEGGEGTGKSTQARRLAQHLRALGREVVETREPGGTPGAEALRHVILSGAAEPLGPAAEALLFAAARADHVAGLIAPALAAGKIVVCDRFIDSTRVYQGAVGAVDASLLDSLEGLSVGTVRPDLTLVLDVPPEIGLARAARRAAGAAADRFEKEGGDYHAAVRAAFLARAAAEPERCALIDASADADAVAAAIADVVASRLGLGAYEISGAGA</sequence>
<keyword evidence="17" id="KW-1185">Reference proteome</keyword>
<keyword evidence="7 12" id="KW-0418">Kinase</keyword>
<evidence type="ECO:0000256" key="10">
    <source>
        <dbReference type="ARBA" id="ARBA00048743"/>
    </source>
</evidence>
<dbReference type="Proteomes" id="UP001144397">
    <property type="component" value="Unassembled WGS sequence"/>
</dbReference>
<protein>
    <recommendedName>
        <fullName evidence="3 12">Thymidylate kinase</fullName>
        <ecNumber evidence="2 12">2.7.4.9</ecNumber>
    </recommendedName>
    <alternativeName>
        <fullName evidence="9 12">dTMP kinase</fullName>
    </alternativeName>
</protein>
<feature type="binding site" evidence="12">
    <location>
        <begin position="10"/>
        <end position="17"/>
    </location>
    <ligand>
        <name>ATP</name>
        <dbReference type="ChEBI" id="CHEBI:30616"/>
    </ligand>
</feature>
<organism evidence="14 16">
    <name type="scientific">Xanthobacter flavus</name>
    <dbReference type="NCBI Taxonomy" id="281"/>
    <lineage>
        <taxon>Bacteria</taxon>
        <taxon>Pseudomonadati</taxon>
        <taxon>Pseudomonadota</taxon>
        <taxon>Alphaproteobacteria</taxon>
        <taxon>Hyphomicrobiales</taxon>
        <taxon>Xanthobacteraceae</taxon>
        <taxon>Xanthobacter</taxon>
    </lineage>
</organism>
<reference evidence="15 17" key="2">
    <citation type="submission" date="2023-07" db="EMBL/GenBank/DDBJ databases">
        <title>Genomic Encyclopedia of Type Strains, Phase IV (KMG-IV): sequencing the most valuable type-strain genomes for metagenomic binning, comparative biology and taxonomic classification.</title>
        <authorList>
            <person name="Goeker M."/>
        </authorList>
    </citation>
    <scope>NUCLEOTIDE SEQUENCE [LARGE SCALE GENOMIC DNA]</scope>
    <source>
        <strain evidence="15 17">DSM 338</strain>
    </source>
</reference>
<keyword evidence="8 12" id="KW-0067">ATP-binding</keyword>
<dbReference type="GO" id="GO:0005829">
    <property type="term" value="C:cytosol"/>
    <property type="evidence" value="ECO:0007669"/>
    <property type="project" value="TreeGrafter"/>
</dbReference>
<dbReference type="EMBL" id="BSDO01000002">
    <property type="protein sequence ID" value="GLI22063.1"/>
    <property type="molecule type" value="Genomic_DNA"/>
</dbReference>
<dbReference type="PANTHER" id="PTHR10344:SF4">
    <property type="entry name" value="UMP-CMP KINASE 2, MITOCHONDRIAL"/>
    <property type="match status" value="1"/>
</dbReference>
<dbReference type="AlphaFoldDB" id="A0A9W6CGN0"/>
<evidence type="ECO:0000259" key="13">
    <source>
        <dbReference type="Pfam" id="PF02223"/>
    </source>
</evidence>
<evidence type="ECO:0000256" key="4">
    <source>
        <dbReference type="ARBA" id="ARBA00022679"/>
    </source>
</evidence>
<dbReference type="InterPro" id="IPR039430">
    <property type="entry name" value="Thymidylate_kin-like_dom"/>
</dbReference>
<dbReference type="PROSITE" id="PS01331">
    <property type="entry name" value="THYMIDYLATE_KINASE"/>
    <property type="match status" value="1"/>
</dbReference>
<evidence type="ECO:0000313" key="16">
    <source>
        <dbReference type="Proteomes" id="UP001144397"/>
    </source>
</evidence>
<evidence type="ECO:0000256" key="3">
    <source>
        <dbReference type="ARBA" id="ARBA00017144"/>
    </source>
</evidence>
<dbReference type="EMBL" id="JAVDPY010000001">
    <property type="protein sequence ID" value="MDR6332189.1"/>
    <property type="molecule type" value="Genomic_DNA"/>
</dbReference>
<evidence type="ECO:0000256" key="9">
    <source>
        <dbReference type="ARBA" id="ARBA00029962"/>
    </source>
</evidence>
<dbReference type="InterPro" id="IPR018095">
    <property type="entry name" value="Thymidylate_kin_CS"/>
</dbReference>
<name>A0A9W6CGN0_XANFL</name>
<evidence type="ECO:0000256" key="1">
    <source>
        <dbReference type="ARBA" id="ARBA00009776"/>
    </source>
</evidence>
<evidence type="ECO:0000256" key="7">
    <source>
        <dbReference type="ARBA" id="ARBA00022777"/>
    </source>
</evidence>
<evidence type="ECO:0000256" key="2">
    <source>
        <dbReference type="ARBA" id="ARBA00012980"/>
    </source>
</evidence>
<dbReference type="RefSeq" id="WP_281807060.1">
    <property type="nucleotide sequence ID" value="NZ_BSDO01000002.1"/>
</dbReference>
<comment type="function">
    <text evidence="11 12">Phosphorylation of dTMP to form dTDP in both de novo and salvage pathways of dTTP synthesis.</text>
</comment>
<dbReference type="GO" id="GO:0004798">
    <property type="term" value="F:dTMP kinase activity"/>
    <property type="evidence" value="ECO:0007669"/>
    <property type="project" value="UniProtKB-UniRule"/>
</dbReference>
<dbReference type="GO" id="GO:0006227">
    <property type="term" value="P:dUDP biosynthetic process"/>
    <property type="evidence" value="ECO:0007669"/>
    <property type="project" value="TreeGrafter"/>
</dbReference>
<dbReference type="CDD" id="cd01672">
    <property type="entry name" value="TMPK"/>
    <property type="match status" value="1"/>
</dbReference>
<dbReference type="InterPro" id="IPR027417">
    <property type="entry name" value="P-loop_NTPase"/>
</dbReference>
<evidence type="ECO:0000256" key="11">
    <source>
        <dbReference type="ARBA" id="ARBA00057735"/>
    </source>
</evidence>
<reference evidence="14" key="1">
    <citation type="submission" date="2022-12" db="EMBL/GenBank/DDBJ databases">
        <title>Reference genome sequencing for broad-spectrum identification of bacterial and archaeal isolates by mass spectrometry.</title>
        <authorList>
            <person name="Sekiguchi Y."/>
            <person name="Tourlousse D.M."/>
        </authorList>
    </citation>
    <scope>NUCLEOTIDE SEQUENCE</scope>
    <source>
        <strain evidence="14">301</strain>
    </source>
</reference>
<dbReference type="GO" id="GO:0006233">
    <property type="term" value="P:dTDP biosynthetic process"/>
    <property type="evidence" value="ECO:0007669"/>
    <property type="project" value="InterPro"/>
</dbReference>
<dbReference type="GO" id="GO:0005524">
    <property type="term" value="F:ATP binding"/>
    <property type="evidence" value="ECO:0007669"/>
    <property type="project" value="UniProtKB-UniRule"/>
</dbReference>
<gene>
    <name evidence="12 14" type="primary">tmk</name>
    <name evidence="15" type="ORF">GGQ86_000636</name>
    <name evidence="14" type="ORF">XFLAVUS301_17370</name>
</gene>
<dbReference type="Pfam" id="PF02223">
    <property type="entry name" value="Thymidylate_kin"/>
    <property type="match status" value="1"/>
</dbReference>
<dbReference type="EC" id="2.7.4.9" evidence="2 12"/>
<dbReference type="Gene3D" id="3.40.50.300">
    <property type="entry name" value="P-loop containing nucleotide triphosphate hydrolases"/>
    <property type="match status" value="1"/>
</dbReference>
<proteinExistence type="inferred from homology"/>